<dbReference type="Proteomes" id="UP001153269">
    <property type="component" value="Unassembled WGS sequence"/>
</dbReference>
<evidence type="ECO:0000313" key="3">
    <source>
        <dbReference type="Proteomes" id="UP001153269"/>
    </source>
</evidence>
<feature type="region of interest" description="Disordered" evidence="1">
    <location>
        <begin position="189"/>
        <end position="230"/>
    </location>
</feature>
<sequence length="284" mass="30764">GQTEDNETEDALQKEIKRCPLCRRFVVRGAGDNLGVSEDEGKLSVELVKMKKLFASQLEDDREQREVLGKKMSHSSHFLCVYTPLSISTAPSLLISLLCLNYTADITVSKSYRRENTSAIISNLPHPMPISIPVEAARAAPGYPSLPALTRQASLAPRKAVRAAGLVAEEQCWGKRGVSNEFPLSLHGKPVRRRSSPVTYSDPLTAGDPLQDGGAAGVKEGDVKPAHRRDAHSFSLHRSDPPMVVLSFPSCGHTFTQCGGLSREAIRLPAPPARVSVPVRPAQS</sequence>
<feature type="non-terminal residue" evidence="2">
    <location>
        <position position="284"/>
    </location>
</feature>
<keyword evidence="3" id="KW-1185">Reference proteome</keyword>
<comment type="caution">
    <text evidence="2">The sequence shown here is derived from an EMBL/GenBank/DDBJ whole genome shotgun (WGS) entry which is preliminary data.</text>
</comment>
<name>A0A9N7YBU7_PLEPL</name>
<organism evidence="2 3">
    <name type="scientific">Pleuronectes platessa</name>
    <name type="common">European plaice</name>
    <dbReference type="NCBI Taxonomy" id="8262"/>
    <lineage>
        <taxon>Eukaryota</taxon>
        <taxon>Metazoa</taxon>
        <taxon>Chordata</taxon>
        <taxon>Craniata</taxon>
        <taxon>Vertebrata</taxon>
        <taxon>Euteleostomi</taxon>
        <taxon>Actinopterygii</taxon>
        <taxon>Neopterygii</taxon>
        <taxon>Teleostei</taxon>
        <taxon>Neoteleostei</taxon>
        <taxon>Acanthomorphata</taxon>
        <taxon>Carangaria</taxon>
        <taxon>Pleuronectiformes</taxon>
        <taxon>Pleuronectoidei</taxon>
        <taxon>Pleuronectidae</taxon>
        <taxon>Pleuronectes</taxon>
    </lineage>
</organism>
<dbReference type="AlphaFoldDB" id="A0A9N7YBU7"/>
<evidence type="ECO:0000313" key="2">
    <source>
        <dbReference type="EMBL" id="CAB1425745.1"/>
    </source>
</evidence>
<proteinExistence type="predicted"/>
<evidence type="ECO:0000256" key="1">
    <source>
        <dbReference type="SAM" id="MobiDB-lite"/>
    </source>
</evidence>
<dbReference type="EMBL" id="CADEAL010000830">
    <property type="protein sequence ID" value="CAB1425745.1"/>
    <property type="molecule type" value="Genomic_DNA"/>
</dbReference>
<reference evidence="2" key="1">
    <citation type="submission" date="2020-03" db="EMBL/GenBank/DDBJ databases">
        <authorList>
            <person name="Weist P."/>
        </authorList>
    </citation>
    <scope>NUCLEOTIDE SEQUENCE</scope>
</reference>
<accession>A0A9N7YBU7</accession>
<protein>
    <submittedName>
        <fullName evidence="2">Uncharacterized protein</fullName>
    </submittedName>
</protein>
<gene>
    <name evidence="2" type="ORF">PLEPLA_LOCUS13678</name>
</gene>